<keyword evidence="3" id="KW-1185">Reference proteome</keyword>
<evidence type="ECO:0000313" key="3">
    <source>
        <dbReference type="Proteomes" id="UP000245934"/>
    </source>
</evidence>
<dbReference type="RefSeq" id="WP_109941471.1">
    <property type="nucleotide sequence ID" value="NZ_CP176366.1"/>
</dbReference>
<sequence>MKIGEKFPFRYLSVRERFLFILVLLFSWGGIGFGFFLNSIGLIENPGNFVWGSVFGSIALCVLALLFEKKDIVSILTPLYAGIIFFTMELPLTVFLQVMYAATLTAMLWRLVNRFGPSGLIRHD</sequence>
<dbReference type="AlphaFoldDB" id="A0A2V2N9W6"/>
<reference evidence="2 3" key="1">
    <citation type="submission" date="2018-05" db="EMBL/GenBank/DDBJ databases">
        <title>Draft genome of Methanospirillum stamsii Pt1.</title>
        <authorList>
            <person name="Dueholm M.S."/>
            <person name="Nielsen P.H."/>
            <person name="Bakmann L.F."/>
            <person name="Otzen D.E."/>
        </authorList>
    </citation>
    <scope>NUCLEOTIDE SEQUENCE [LARGE SCALE GENOMIC DNA]</scope>
    <source>
        <strain evidence="2 3">Pt1</strain>
    </source>
</reference>
<evidence type="ECO:0000313" key="2">
    <source>
        <dbReference type="EMBL" id="PWR72411.1"/>
    </source>
</evidence>
<keyword evidence="1" id="KW-0472">Membrane</keyword>
<dbReference type="OrthoDB" id="116685at2157"/>
<protein>
    <submittedName>
        <fullName evidence="2">Uncharacterized protein</fullName>
    </submittedName>
</protein>
<dbReference type="GeneID" id="97608332"/>
<feature type="transmembrane region" description="Helical" evidence="1">
    <location>
        <begin position="49"/>
        <end position="67"/>
    </location>
</feature>
<keyword evidence="1" id="KW-0812">Transmembrane</keyword>
<evidence type="ECO:0000256" key="1">
    <source>
        <dbReference type="SAM" id="Phobius"/>
    </source>
</evidence>
<dbReference type="Proteomes" id="UP000245934">
    <property type="component" value="Unassembled WGS sequence"/>
</dbReference>
<keyword evidence="1" id="KW-1133">Transmembrane helix</keyword>
<organism evidence="2 3">
    <name type="scientific">Methanospirillum stamsii</name>
    <dbReference type="NCBI Taxonomy" id="1277351"/>
    <lineage>
        <taxon>Archaea</taxon>
        <taxon>Methanobacteriati</taxon>
        <taxon>Methanobacteriota</taxon>
        <taxon>Stenosarchaea group</taxon>
        <taxon>Methanomicrobia</taxon>
        <taxon>Methanomicrobiales</taxon>
        <taxon>Methanospirillaceae</taxon>
        <taxon>Methanospirillum</taxon>
    </lineage>
</organism>
<name>A0A2V2N9W6_9EURY</name>
<accession>A0A2V2N9W6</accession>
<dbReference type="EMBL" id="QGMZ01000027">
    <property type="protein sequence ID" value="PWR72411.1"/>
    <property type="molecule type" value="Genomic_DNA"/>
</dbReference>
<comment type="caution">
    <text evidence="2">The sequence shown here is derived from an EMBL/GenBank/DDBJ whole genome shotgun (WGS) entry which is preliminary data.</text>
</comment>
<proteinExistence type="predicted"/>
<feature type="transmembrane region" description="Helical" evidence="1">
    <location>
        <begin position="20"/>
        <end position="43"/>
    </location>
</feature>
<gene>
    <name evidence="2" type="ORF">DLD82_12550</name>
</gene>